<keyword evidence="9" id="KW-1185">Reference proteome</keyword>
<name>A0A8J5S415_ZIZPA</name>
<proteinExistence type="inferred from homology"/>
<evidence type="ECO:0000256" key="2">
    <source>
        <dbReference type="ARBA" id="ARBA00007190"/>
    </source>
</evidence>
<evidence type="ECO:0000313" key="9">
    <source>
        <dbReference type="Proteomes" id="UP000729402"/>
    </source>
</evidence>
<evidence type="ECO:0000256" key="3">
    <source>
        <dbReference type="ARBA" id="ARBA00022448"/>
    </source>
</evidence>
<dbReference type="OrthoDB" id="418495at2759"/>
<evidence type="ECO:0000256" key="1">
    <source>
        <dbReference type="ARBA" id="ARBA00002549"/>
    </source>
</evidence>
<comment type="caution">
    <text evidence="8">The sequence shown here is derived from an EMBL/GenBank/DDBJ whole genome shotgun (WGS) entry which is preliminary data.</text>
</comment>
<dbReference type="Proteomes" id="UP000729402">
    <property type="component" value="Unassembled WGS sequence"/>
</dbReference>
<reference evidence="8" key="2">
    <citation type="submission" date="2021-02" db="EMBL/GenBank/DDBJ databases">
        <authorList>
            <person name="Kimball J.A."/>
            <person name="Haas M.W."/>
            <person name="Macchietto M."/>
            <person name="Kono T."/>
            <person name="Duquette J."/>
            <person name="Shao M."/>
        </authorList>
    </citation>
    <scope>NUCLEOTIDE SEQUENCE</scope>
    <source>
        <tissue evidence="8">Fresh leaf tissue</tissue>
    </source>
</reference>
<protein>
    <recommendedName>
        <fullName evidence="7">Glutaredoxin domain-containing protein</fullName>
    </recommendedName>
</protein>
<keyword evidence="3" id="KW-0813">Transport</keyword>
<dbReference type="Pfam" id="PF00462">
    <property type="entry name" value="Glutaredoxin"/>
    <property type="match status" value="1"/>
</dbReference>
<comment type="similarity">
    <text evidence="2">Belongs to the glutaredoxin family. CPYC subfamily.</text>
</comment>
<dbReference type="GO" id="GO:0005737">
    <property type="term" value="C:cytoplasm"/>
    <property type="evidence" value="ECO:0007669"/>
    <property type="project" value="TreeGrafter"/>
</dbReference>
<keyword evidence="5" id="KW-0676">Redox-active center</keyword>
<gene>
    <name evidence="8" type="ORF">GUJ93_ZPchr0002g25370</name>
</gene>
<dbReference type="PROSITE" id="PS51354">
    <property type="entry name" value="GLUTAREDOXIN_2"/>
    <property type="match status" value="1"/>
</dbReference>
<comment type="function">
    <text evidence="1">Has a glutathione-disulfide oxidoreductase activity in the presence of NADPH and glutathione reductase. Reduces low molecular weight disulfides and proteins.</text>
</comment>
<evidence type="ECO:0000259" key="7">
    <source>
        <dbReference type="Pfam" id="PF00462"/>
    </source>
</evidence>
<dbReference type="FunFam" id="3.40.30.10:FF:000093">
    <property type="entry name" value="Glutaredoxin 2"/>
    <property type="match status" value="1"/>
</dbReference>
<feature type="compositionally biased region" description="Low complexity" evidence="6">
    <location>
        <begin position="1"/>
        <end position="16"/>
    </location>
</feature>
<feature type="region of interest" description="Disordered" evidence="6">
    <location>
        <begin position="1"/>
        <end position="20"/>
    </location>
</feature>
<dbReference type="GO" id="GO:0034599">
    <property type="term" value="P:cellular response to oxidative stress"/>
    <property type="evidence" value="ECO:0007669"/>
    <property type="project" value="TreeGrafter"/>
</dbReference>
<reference evidence="8" key="1">
    <citation type="journal article" date="2021" name="bioRxiv">
        <title>Whole Genome Assembly and Annotation of Northern Wild Rice, Zizania palustris L., Supports a Whole Genome Duplication in the Zizania Genus.</title>
        <authorList>
            <person name="Haas M."/>
            <person name="Kono T."/>
            <person name="Macchietto M."/>
            <person name="Millas R."/>
            <person name="McGilp L."/>
            <person name="Shao M."/>
            <person name="Duquette J."/>
            <person name="Hirsch C.N."/>
            <person name="Kimball J."/>
        </authorList>
    </citation>
    <scope>NUCLEOTIDE SEQUENCE</scope>
    <source>
        <tissue evidence="8">Fresh leaf tissue</tissue>
    </source>
</reference>
<dbReference type="NCBIfam" id="TIGR02180">
    <property type="entry name" value="GRX_euk"/>
    <property type="match status" value="1"/>
</dbReference>
<organism evidence="8 9">
    <name type="scientific">Zizania palustris</name>
    <name type="common">Northern wild rice</name>
    <dbReference type="NCBI Taxonomy" id="103762"/>
    <lineage>
        <taxon>Eukaryota</taxon>
        <taxon>Viridiplantae</taxon>
        <taxon>Streptophyta</taxon>
        <taxon>Embryophyta</taxon>
        <taxon>Tracheophyta</taxon>
        <taxon>Spermatophyta</taxon>
        <taxon>Magnoliopsida</taxon>
        <taxon>Liliopsida</taxon>
        <taxon>Poales</taxon>
        <taxon>Poaceae</taxon>
        <taxon>BOP clade</taxon>
        <taxon>Oryzoideae</taxon>
        <taxon>Oryzeae</taxon>
        <taxon>Zizaniinae</taxon>
        <taxon>Zizania</taxon>
    </lineage>
</organism>
<dbReference type="InterPro" id="IPR011767">
    <property type="entry name" value="GLR_AS"/>
</dbReference>
<dbReference type="PANTHER" id="PTHR45694">
    <property type="entry name" value="GLUTAREDOXIN 2"/>
    <property type="match status" value="1"/>
</dbReference>
<keyword evidence="4" id="KW-0249">Electron transport</keyword>
<evidence type="ECO:0000256" key="5">
    <source>
        <dbReference type="ARBA" id="ARBA00023284"/>
    </source>
</evidence>
<dbReference type="CDD" id="cd03419">
    <property type="entry name" value="GRX_GRXh_1_2_like"/>
    <property type="match status" value="1"/>
</dbReference>
<dbReference type="InterPro" id="IPR002109">
    <property type="entry name" value="Glutaredoxin"/>
</dbReference>
<dbReference type="InterPro" id="IPR011899">
    <property type="entry name" value="Glutaredoxin_euk/vir"/>
</dbReference>
<feature type="domain" description="Glutaredoxin" evidence="7">
    <location>
        <begin position="43"/>
        <end position="105"/>
    </location>
</feature>
<dbReference type="EMBL" id="JAAALK010000287">
    <property type="protein sequence ID" value="KAG8060284.1"/>
    <property type="molecule type" value="Genomic_DNA"/>
</dbReference>
<dbReference type="PANTHER" id="PTHR45694:SF14">
    <property type="entry name" value="GLUTAREDOXIN-C2"/>
    <property type="match status" value="1"/>
</dbReference>
<sequence length="135" mass="14289">MSPLSSSPSTNASLALHKGKKNKPIRPLMALEKAKQIVDSSAVVVFSKTYCPFCARVKQLLAQLGADYKAVELDVESDGPELQSALASWTGQKSVPNVFIKGKHIGGCDDTMAMHKGGNLVPLLREAGAIANPSL</sequence>
<evidence type="ECO:0000313" key="8">
    <source>
        <dbReference type="EMBL" id="KAG8060284.1"/>
    </source>
</evidence>
<evidence type="ECO:0000256" key="4">
    <source>
        <dbReference type="ARBA" id="ARBA00022982"/>
    </source>
</evidence>
<evidence type="ECO:0000256" key="6">
    <source>
        <dbReference type="SAM" id="MobiDB-lite"/>
    </source>
</evidence>
<dbReference type="AlphaFoldDB" id="A0A8J5S415"/>
<dbReference type="GO" id="GO:0015038">
    <property type="term" value="F:glutathione disulfide oxidoreductase activity"/>
    <property type="evidence" value="ECO:0007669"/>
    <property type="project" value="TreeGrafter"/>
</dbReference>
<dbReference type="PROSITE" id="PS00195">
    <property type="entry name" value="GLUTAREDOXIN_1"/>
    <property type="match status" value="1"/>
</dbReference>
<accession>A0A8J5S415</accession>